<keyword evidence="2" id="KW-1185">Reference proteome</keyword>
<organism evidence="1 2">
    <name type="scientific">Brachionus plicatilis</name>
    <name type="common">Marine rotifer</name>
    <name type="synonym">Brachionus muelleri</name>
    <dbReference type="NCBI Taxonomy" id="10195"/>
    <lineage>
        <taxon>Eukaryota</taxon>
        <taxon>Metazoa</taxon>
        <taxon>Spiralia</taxon>
        <taxon>Gnathifera</taxon>
        <taxon>Rotifera</taxon>
        <taxon>Eurotatoria</taxon>
        <taxon>Monogononta</taxon>
        <taxon>Pseudotrocha</taxon>
        <taxon>Ploima</taxon>
        <taxon>Brachionidae</taxon>
        <taxon>Brachionus</taxon>
    </lineage>
</organism>
<reference evidence="1 2" key="1">
    <citation type="journal article" date="2018" name="Sci. Rep.">
        <title>Genomic signatures of local adaptation to the degree of environmental predictability in rotifers.</title>
        <authorList>
            <person name="Franch-Gras L."/>
            <person name="Hahn C."/>
            <person name="Garcia-Roger E.M."/>
            <person name="Carmona M.J."/>
            <person name="Serra M."/>
            <person name="Gomez A."/>
        </authorList>
    </citation>
    <scope>NUCLEOTIDE SEQUENCE [LARGE SCALE GENOMIC DNA]</scope>
    <source>
        <strain evidence="1">HYR1</strain>
    </source>
</reference>
<gene>
    <name evidence="1" type="ORF">BpHYR1_034680</name>
</gene>
<dbReference type="STRING" id="10195.A0A3M7SHP5"/>
<accession>A0A3M7SHP5</accession>
<dbReference type="Proteomes" id="UP000276133">
    <property type="component" value="Unassembled WGS sequence"/>
</dbReference>
<dbReference type="EMBL" id="REGN01001373">
    <property type="protein sequence ID" value="RNA35090.1"/>
    <property type="molecule type" value="Genomic_DNA"/>
</dbReference>
<protein>
    <submittedName>
        <fullName evidence="1">NFX1-type zinc finger-containing 1</fullName>
    </submittedName>
</protein>
<evidence type="ECO:0000313" key="2">
    <source>
        <dbReference type="Proteomes" id="UP000276133"/>
    </source>
</evidence>
<dbReference type="OrthoDB" id="2423195at2759"/>
<proteinExistence type="predicted"/>
<dbReference type="AlphaFoldDB" id="A0A3M7SHP5"/>
<sequence>MSCGHLCSLKCNTHLKCTVCPIIVPKTIEECKHQINTRCDLTPKRTDCVDLCRNILACGHLCTKKCSILNCGNCEFIIDVPAICKHDALVQAKCSDNVWHYQLSCKRPCYQNLKCGHICENSCSDCYGGYIHSVCSKNLEISFNCDHKKLSKCYEKQPICLDECKNECPHGKCTNPCGWPCTACNQPCKYKCEHFACTKECWDICDRPMCDQKCPRKLPCGHQCIGICGEPCPTICQFCNQSDFAKISPNSGPDLKFVLLTDCGHVFESIYLDNYIREKSFQFIQKSTGCPLCHAPIRHNYRYGNFLKAEKIELDRVKYSQIGNLRGNELSKFALLEKIEKNKNSFGQIIKNQFILEITQIDYLTQSTIEAYSSTWDLFLQLDSLNEIVITRKFDSCQMEHLKFEVKKLQEIFLLKDKNKGFKLIFLQSLQMFDDFSCEIKRIRSLLKLYDLKEDLKDKHFKSQHSSVISNSIKEIEKNLFKNIQKFDSQVENSVDLEFEKIYKTLDTIKNEKKCIIS</sequence>
<comment type="caution">
    <text evidence="1">The sequence shown here is derived from an EMBL/GenBank/DDBJ whole genome shotgun (WGS) entry which is preliminary data.</text>
</comment>
<evidence type="ECO:0000313" key="1">
    <source>
        <dbReference type="EMBL" id="RNA35090.1"/>
    </source>
</evidence>
<name>A0A3M7SHP5_BRAPC</name>